<comment type="caution">
    <text evidence="1">The sequence shown here is derived from an EMBL/GenBank/DDBJ whole genome shotgun (WGS) entry which is preliminary data.</text>
</comment>
<accession>A0A1V4AUB2</accession>
<gene>
    <name evidence="1" type="ORF">AYP45_07530</name>
</gene>
<protein>
    <submittedName>
        <fullName evidence="1">Uncharacterized protein</fullName>
    </submittedName>
</protein>
<reference evidence="1 2" key="1">
    <citation type="journal article" date="2017" name="Water Res.">
        <title>Discovery and metagenomic analysis of an anammox bacterial enrichment related to Candidatus "Brocadia caroliniensis" in a full-scale glycerol-fed nitritation-denitritation separate centrate treatment process.</title>
        <authorList>
            <person name="Park H."/>
            <person name="Brotto A.C."/>
            <person name="van Loosdrecht M.C."/>
            <person name="Chandran K."/>
        </authorList>
    </citation>
    <scope>NUCLEOTIDE SEQUENCE [LARGE SCALE GENOMIC DNA]</scope>
    <source>
        <strain evidence="1">26THWARD</strain>
    </source>
</reference>
<dbReference type="EMBL" id="AYTS01000063">
    <property type="protein sequence ID" value="OOP56707.1"/>
    <property type="molecule type" value="Genomic_DNA"/>
</dbReference>
<evidence type="ECO:0000313" key="2">
    <source>
        <dbReference type="Proteomes" id="UP000189681"/>
    </source>
</evidence>
<dbReference type="STRING" id="1004156.AYP45_07530"/>
<dbReference type="AlphaFoldDB" id="A0A1V4AUB2"/>
<proteinExistence type="predicted"/>
<dbReference type="Proteomes" id="UP000189681">
    <property type="component" value="Unassembled WGS sequence"/>
</dbReference>
<sequence length="137" mass="14767">MKTLKMVFLMVILSLFVNGVVFAMVNVKGSWEGEIRIPPADYATDITVKITTQNCDMFSGTVRSDSLGISGKISGKIFSIMNQQSIIDFRITITSPCSGAFTGKAILNQTGTRIGFLLNNGTGCMAGNNNGRGYLQK</sequence>
<organism evidence="1 2">
    <name type="scientific">Candidatus Brocadia carolinensis</name>
    <dbReference type="NCBI Taxonomy" id="1004156"/>
    <lineage>
        <taxon>Bacteria</taxon>
        <taxon>Pseudomonadati</taxon>
        <taxon>Planctomycetota</taxon>
        <taxon>Candidatus Brocadiia</taxon>
        <taxon>Candidatus Brocadiales</taxon>
        <taxon>Candidatus Brocadiaceae</taxon>
        <taxon>Candidatus Brocadia</taxon>
    </lineage>
</organism>
<name>A0A1V4AUB2_9BACT</name>
<evidence type="ECO:0000313" key="1">
    <source>
        <dbReference type="EMBL" id="OOP56707.1"/>
    </source>
</evidence>